<evidence type="ECO:0000313" key="4">
    <source>
        <dbReference type="Proteomes" id="UP000538955"/>
    </source>
</evidence>
<dbReference type="InterPro" id="IPR008585">
    <property type="entry name" value="Gamma_PGA_hydro"/>
</dbReference>
<dbReference type="Proteomes" id="UP000538955">
    <property type="component" value="Unassembled WGS sequence"/>
</dbReference>
<comment type="caution">
    <text evidence="3">The sequence shown here is derived from an EMBL/GenBank/DDBJ whole genome shotgun (WGS) entry which is preliminary data.</text>
</comment>
<dbReference type="AlphaFoldDB" id="A0A7X9WBD6"/>
<dbReference type="InterPro" id="IPR038128">
    <property type="entry name" value="Gamma_PGA_hydro_sf"/>
</dbReference>
<dbReference type="GO" id="GO:0016787">
    <property type="term" value="F:hydrolase activity"/>
    <property type="evidence" value="ECO:0007669"/>
    <property type="project" value="UniProtKB-KW"/>
</dbReference>
<evidence type="ECO:0000313" key="2">
    <source>
        <dbReference type="EMBL" id="NMK54944.1"/>
    </source>
</evidence>
<dbReference type="RefSeq" id="WP_030059214.1">
    <property type="nucleotide sequence ID" value="NZ_AP014956.1"/>
</dbReference>
<reference evidence="4 5" key="1">
    <citation type="submission" date="2020-04" db="EMBL/GenBank/DDBJ databases">
        <title>The Epidemiology and Molecular Characteristics of Linezolid-Resistant Staphylococcus capitis in Huashan Hospital, Shanghai.</title>
        <authorList>
            <person name="Ding L."/>
            <person name="Li P."/>
            <person name="Yang Y."/>
            <person name="Lin D."/>
            <person name="Xu X."/>
        </authorList>
    </citation>
    <scope>NUCLEOTIDE SEQUENCE [LARGE SCALE GENOMIC DNA]</scope>
    <source>
        <strain evidence="3 5">12-86</strain>
        <strain evidence="2 4">17-84</strain>
    </source>
</reference>
<keyword evidence="4" id="KW-1185">Reference proteome</keyword>
<name>A0A7X9WBD6_STACP</name>
<dbReference type="Pfam" id="PF05908">
    <property type="entry name" value="Gamma_PGA_hydro"/>
    <property type="match status" value="1"/>
</dbReference>
<accession>A0A7X9WBD6</accession>
<sequence>MKILGHTRAFSFRKVTLGAVTALIGLGTIGAMGNQAQASTHSSYSQSHRTTTNGKSTSTQSRVKTTTVKPIVTSTKVVKPVHQTSKVQTTKKVVPTKQSTKSIKPVVTKAPTKQATSSKTSVTVSKAPTTSTGKTTTTKSVTTRPKSTSAVKSTSTKPTAKTSRTSSTSKKSTTTTKATKSTTTTKRTSSSTSGSKSGTTTSRTTTPSKSTATHTSTSTRTSSTKKSTTSTTKPSTTKSTSTSTKPISSTKKSTTTTTKPTTSTAKSTTSATKSTTIPTKPSTSTKQPTTTPATTVPTTNQTDNNQEMIGTAPEGHIKDKYQSMTQLESETVEGVDWKKDTRDNGTKVLIVAPHGGNIEQGTTEATKALAKKGNYDYFSFEAIRPKNNTELHVTSTHYDDPTLNQMIQNRTATISIHGAAGTDQIIYLGGPPSTLRDEMETQLKSSGFTVMAPLDYIGGVKKNNFINREENNTGVQLELTTALRKAFFNNGDTSTKNRSNESNWTPLMQTFVDALYTSINNIYPNH</sequence>
<feature type="compositionally biased region" description="Low complexity" evidence="1">
    <location>
        <begin position="83"/>
        <end position="102"/>
    </location>
</feature>
<dbReference type="Gene3D" id="3.40.630.100">
    <property type="entry name" value="Poly-gamma-glutamate hydrolase, zinc-binding motif"/>
    <property type="match status" value="1"/>
</dbReference>
<gene>
    <name evidence="3" type="ORF">HHM13_08190</name>
    <name evidence="2" type="ORF">HHM24_09440</name>
</gene>
<dbReference type="EMBL" id="JABBMI010000069">
    <property type="protein sequence ID" value="NMK54944.1"/>
    <property type="molecule type" value="Genomic_DNA"/>
</dbReference>
<keyword evidence="3" id="KW-0378">Hydrolase</keyword>
<dbReference type="Proteomes" id="UP000550736">
    <property type="component" value="Unassembled WGS sequence"/>
</dbReference>
<proteinExistence type="predicted"/>
<feature type="region of interest" description="Disordered" evidence="1">
    <location>
        <begin position="82"/>
        <end position="311"/>
    </location>
</feature>
<evidence type="ECO:0000313" key="3">
    <source>
        <dbReference type="EMBL" id="NMK98069.1"/>
    </source>
</evidence>
<protein>
    <submittedName>
        <fullName evidence="3">Poly-gamma-glutamate hydrolase family protein</fullName>
    </submittedName>
</protein>
<organism evidence="3 5">
    <name type="scientific">Staphylococcus capitis</name>
    <dbReference type="NCBI Taxonomy" id="29388"/>
    <lineage>
        <taxon>Bacteria</taxon>
        <taxon>Bacillati</taxon>
        <taxon>Bacillota</taxon>
        <taxon>Bacilli</taxon>
        <taxon>Bacillales</taxon>
        <taxon>Staphylococcaceae</taxon>
        <taxon>Staphylococcus</taxon>
    </lineage>
</organism>
<evidence type="ECO:0000313" key="5">
    <source>
        <dbReference type="Proteomes" id="UP000550736"/>
    </source>
</evidence>
<dbReference type="EMBL" id="JABBLX010000023">
    <property type="protein sequence ID" value="NMK98069.1"/>
    <property type="molecule type" value="Genomic_DNA"/>
</dbReference>
<feature type="region of interest" description="Disordered" evidence="1">
    <location>
        <begin position="39"/>
        <end position="67"/>
    </location>
</feature>
<evidence type="ECO:0000256" key="1">
    <source>
        <dbReference type="SAM" id="MobiDB-lite"/>
    </source>
</evidence>
<feature type="compositionally biased region" description="Low complexity" evidence="1">
    <location>
        <begin position="112"/>
        <end position="299"/>
    </location>
</feature>